<dbReference type="AlphaFoldDB" id="A0AAE1DF35"/>
<protein>
    <submittedName>
        <fullName evidence="1">Uncharacterized protein</fullName>
    </submittedName>
</protein>
<dbReference type="Proteomes" id="UP001283361">
    <property type="component" value="Unassembled WGS sequence"/>
</dbReference>
<name>A0AAE1DF35_9GAST</name>
<evidence type="ECO:0000313" key="2">
    <source>
        <dbReference type="Proteomes" id="UP001283361"/>
    </source>
</evidence>
<keyword evidence="2" id="KW-1185">Reference proteome</keyword>
<accession>A0AAE1DF35</accession>
<proteinExistence type="predicted"/>
<gene>
    <name evidence="1" type="ORF">RRG08_003827</name>
</gene>
<dbReference type="EMBL" id="JAWDGP010004135">
    <property type="protein sequence ID" value="KAK3767565.1"/>
    <property type="molecule type" value="Genomic_DNA"/>
</dbReference>
<organism evidence="1 2">
    <name type="scientific">Elysia crispata</name>
    <name type="common">lettuce slug</name>
    <dbReference type="NCBI Taxonomy" id="231223"/>
    <lineage>
        <taxon>Eukaryota</taxon>
        <taxon>Metazoa</taxon>
        <taxon>Spiralia</taxon>
        <taxon>Lophotrochozoa</taxon>
        <taxon>Mollusca</taxon>
        <taxon>Gastropoda</taxon>
        <taxon>Heterobranchia</taxon>
        <taxon>Euthyneura</taxon>
        <taxon>Panpulmonata</taxon>
        <taxon>Sacoglossa</taxon>
        <taxon>Placobranchoidea</taxon>
        <taxon>Plakobranchidae</taxon>
        <taxon>Elysia</taxon>
    </lineage>
</organism>
<reference evidence="1" key="1">
    <citation type="journal article" date="2023" name="G3 (Bethesda)">
        <title>A reference genome for the long-term kleptoplast-retaining sea slug Elysia crispata morphotype clarki.</title>
        <authorList>
            <person name="Eastman K.E."/>
            <person name="Pendleton A.L."/>
            <person name="Shaikh M.A."/>
            <person name="Suttiyut T."/>
            <person name="Ogas R."/>
            <person name="Tomko P."/>
            <person name="Gavelis G."/>
            <person name="Widhalm J.R."/>
            <person name="Wisecaver J.H."/>
        </authorList>
    </citation>
    <scope>NUCLEOTIDE SEQUENCE</scope>
    <source>
        <strain evidence="1">ECLA1</strain>
    </source>
</reference>
<sequence length="181" mass="19543">MRTRRGEESVTVMQTICNTRWRTKPPATISAPLMDCTTIAGMCPSAAAGSTRTFTVSSSSLIKWLDEQDIDWLSGSLGIQVTGWSRDCSTHSGLDPRTSNKATGANCGPKADRLRSAAASDYRPYCPAGIVTAACDEASISGDNSYCLVLLSYGNRNGPDLLRIACWAHVDYMLPNRICLQ</sequence>
<evidence type="ECO:0000313" key="1">
    <source>
        <dbReference type="EMBL" id="KAK3767565.1"/>
    </source>
</evidence>
<comment type="caution">
    <text evidence="1">The sequence shown here is derived from an EMBL/GenBank/DDBJ whole genome shotgun (WGS) entry which is preliminary data.</text>
</comment>